<keyword evidence="5" id="KW-1185">Reference proteome</keyword>
<dbReference type="Proteomes" id="UP000494117">
    <property type="component" value="Unassembled WGS sequence"/>
</dbReference>
<dbReference type="SUPFAM" id="SSF55729">
    <property type="entry name" value="Acyl-CoA N-acyltransferases (Nat)"/>
    <property type="match status" value="1"/>
</dbReference>
<dbReference type="PANTHER" id="PTHR43800:SF1">
    <property type="entry name" value="PEPTIDYL-LYSINE N-ACETYLTRANSFERASE YJAB"/>
    <property type="match status" value="1"/>
</dbReference>
<dbReference type="CDD" id="cd04301">
    <property type="entry name" value="NAT_SF"/>
    <property type="match status" value="1"/>
</dbReference>
<dbReference type="RefSeq" id="WP_254595893.1">
    <property type="nucleotide sequence ID" value="NZ_CADILG010000026.1"/>
</dbReference>
<accession>A0A6S7DDC0</accession>
<sequence length="172" mass="18651">MPMIRLARPSDLASLADIERSAAQRFLDTHMAWAAGDGTVPPAELAQAQAAGLLWVAEGGDGQVAGFALTRPMDGDLYLAEMAVTLQSQGRGLGRALLQAVCTHARDAGCYRSVVLTTDRVLPWNRPFYQRLGFTEVPQTSLSPGLEARLRYEEAAGFDPAQRCAMAYLLER</sequence>
<proteinExistence type="predicted"/>
<organism evidence="4 5">
    <name type="scientific">Achromobacter anxifer</name>
    <dbReference type="NCBI Taxonomy" id="1287737"/>
    <lineage>
        <taxon>Bacteria</taxon>
        <taxon>Pseudomonadati</taxon>
        <taxon>Pseudomonadota</taxon>
        <taxon>Betaproteobacteria</taxon>
        <taxon>Burkholderiales</taxon>
        <taxon>Alcaligenaceae</taxon>
        <taxon>Achromobacter</taxon>
    </lineage>
</organism>
<dbReference type="InterPro" id="IPR016181">
    <property type="entry name" value="Acyl_CoA_acyltransferase"/>
</dbReference>
<dbReference type="Gene3D" id="3.40.630.30">
    <property type="match status" value="1"/>
</dbReference>
<evidence type="ECO:0000313" key="5">
    <source>
        <dbReference type="Proteomes" id="UP000494117"/>
    </source>
</evidence>
<reference evidence="4 5" key="1">
    <citation type="submission" date="2020-04" db="EMBL/GenBank/DDBJ databases">
        <authorList>
            <person name="De Canck E."/>
        </authorList>
    </citation>
    <scope>NUCLEOTIDE SEQUENCE [LARGE SCALE GENOMIC DNA]</scope>
    <source>
        <strain evidence="4 5">LMG 26858</strain>
    </source>
</reference>
<dbReference type="Pfam" id="PF00583">
    <property type="entry name" value="Acetyltransf_1"/>
    <property type="match status" value="1"/>
</dbReference>
<name>A0A6S7DDC0_9BURK</name>
<feature type="domain" description="N-acetyltransferase" evidence="3">
    <location>
        <begin position="2"/>
        <end position="153"/>
    </location>
</feature>
<dbReference type="AlphaFoldDB" id="A0A6S7DDC0"/>
<dbReference type="EMBL" id="CADILG010000026">
    <property type="protein sequence ID" value="CAB3885677.1"/>
    <property type="molecule type" value="Genomic_DNA"/>
</dbReference>
<protein>
    <recommendedName>
        <fullName evidence="3">N-acetyltransferase domain-containing protein</fullName>
    </recommendedName>
</protein>
<dbReference type="GO" id="GO:0016747">
    <property type="term" value="F:acyltransferase activity, transferring groups other than amino-acyl groups"/>
    <property type="evidence" value="ECO:0007669"/>
    <property type="project" value="InterPro"/>
</dbReference>
<evidence type="ECO:0000313" key="4">
    <source>
        <dbReference type="EMBL" id="CAB3885677.1"/>
    </source>
</evidence>
<dbReference type="InterPro" id="IPR000182">
    <property type="entry name" value="GNAT_dom"/>
</dbReference>
<evidence type="ECO:0000259" key="3">
    <source>
        <dbReference type="PROSITE" id="PS51186"/>
    </source>
</evidence>
<dbReference type="PANTHER" id="PTHR43800">
    <property type="entry name" value="PEPTIDYL-LYSINE N-ACETYLTRANSFERASE YJAB"/>
    <property type="match status" value="1"/>
</dbReference>
<keyword evidence="2" id="KW-0012">Acyltransferase</keyword>
<gene>
    <name evidence="4" type="ORF">LMG26858_03466</name>
</gene>
<evidence type="ECO:0000256" key="1">
    <source>
        <dbReference type="ARBA" id="ARBA00022679"/>
    </source>
</evidence>
<dbReference type="PROSITE" id="PS51186">
    <property type="entry name" value="GNAT"/>
    <property type="match status" value="1"/>
</dbReference>
<evidence type="ECO:0000256" key="2">
    <source>
        <dbReference type="ARBA" id="ARBA00023315"/>
    </source>
</evidence>
<keyword evidence="1" id="KW-0808">Transferase</keyword>